<dbReference type="PANTHER" id="PTHR31984:SF17">
    <property type="entry name" value="TRANSCRIPTIONAL REGULATOR"/>
    <property type="match status" value="1"/>
</dbReference>
<gene>
    <name evidence="3" type="ORF">SCF082_LOCUS419</name>
</gene>
<protein>
    <submittedName>
        <fullName evidence="3">UPF0301 protein BT_1078</fullName>
    </submittedName>
</protein>
<evidence type="ECO:0000313" key="3">
    <source>
        <dbReference type="EMBL" id="CAK8986111.1"/>
    </source>
</evidence>
<accession>A0ABP0H7C3</accession>
<comment type="caution">
    <text evidence="3">The sequence shown here is derived from an EMBL/GenBank/DDBJ whole genome shotgun (WGS) entry which is preliminary data.</text>
</comment>
<feature type="compositionally biased region" description="Basic and acidic residues" evidence="1">
    <location>
        <begin position="103"/>
        <end position="122"/>
    </location>
</feature>
<reference evidence="3 4" key="1">
    <citation type="submission" date="2024-02" db="EMBL/GenBank/DDBJ databases">
        <authorList>
            <person name="Chen Y."/>
            <person name="Shah S."/>
            <person name="Dougan E. K."/>
            <person name="Thang M."/>
            <person name="Chan C."/>
        </authorList>
    </citation>
    <scope>NUCLEOTIDE SEQUENCE [LARGE SCALE GENOMIC DNA]</scope>
</reference>
<dbReference type="InterPro" id="IPR003774">
    <property type="entry name" value="AlgH-like"/>
</dbReference>
<keyword evidence="2" id="KW-0812">Transmembrane</keyword>
<dbReference type="Gene3D" id="3.40.1740.10">
    <property type="entry name" value="VC0467-like"/>
    <property type="match status" value="1"/>
</dbReference>
<feature type="compositionally biased region" description="Basic residues" evidence="1">
    <location>
        <begin position="1224"/>
        <end position="1257"/>
    </location>
</feature>
<dbReference type="Proteomes" id="UP001642464">
    <property type="component" value="Unassembled WGS sequence"/>
</dbReference>
<proteinExistence type="predicted"/>
<evidence type="ECO:0000313" key="4">
    <source>
        <dbReference type="Proteomes" id="UP001642464"/>
    </source>
</evidence>
<dbReference type="SUPFAM" id="SSF143456">
    <property type="entry name" value="VC0467-like"/>
    <property type="match status" value="1"/>
</dbReference>
<name>A0ABP0H7C3_9DINO</name>
<dbReference type="Pfam" id="PF02622">
    <property type="entry name" value="DUF179"/>
    <property type="match status" value="1"/>
</dbReference>
<keyword evidence="2" id="KW-1133">Transmembrane helix</keyword>
<feature type="compositionally biased region" description="Basic and acidic residues" evidence="1">
    <location>
        <begin position="1213"/>
        <end position="1223"/>
    </location>
</feature>
<sequence>MSCVRNQSLAKAKTCSVCNKPYSCAPPKESPLHRFKNWTSTNVKPAMILGPVFVTLPLMMIIQLILASLVFGLLTGFARTYFFTNAAAPRVPPRFNRPQQRQRPHELQVQRQDERQPEQQHEDEGEEEGEQLQQQQLEQQVRPPSPPQVQPGTMLYATQRMREGTFAGTTVLIERFDPATGATGIIVNKRLSSRHQRRDFMLGPQTWLGEGGPLAQSAVTVLHDLKSIPGSFELTPGIFLGHYASMRYLELEHRDHRNVKVLFGLAHWTKDQLERELAQDLWVVGPTQVRMATQSARSPATMLLEQEQEQWLPPIEPAHARRLEGLEAQVTKMRMQASQTHSQVEQQRALLSHVERLETEQVAANRTIAALQDKLGMLQHKLVVTGHVSADSASQAALKADQAALASKLESNQALLRTSLVERDSKLALSKAQALEGVVRQMAAELQGLRQASKAHDNDFSLTSKRTVENINRMHHILSEKEQTLSQKISQVQDHFDQADSMARDSGEHRIRLAEKKADMIKHTTDQRVAVAEAGLQRERRERVKAEQTLRQEMHSKFDGFESSLRQHENVLASTNSRFLKETKQAMLQQRGRLDNLEQRLKDSLGKLDVQISGSKSAMQAMEKQANTCLSAAKDQLQDLLKAEIKVRASMDEKTKQQLLEHRRNFDEQLSKISSRNQAKLQLFAAMLQDQDAALTSQDQRLSEAIQQQVAEVTQKQGQDHQHLSQVVGRLEEAVSNLETLLHRAQQDNQARHLALQTELNGQIAQFTHAFNLKLSELDQRTSARLDDVSVRFNATAEQERNARKHHLDGLRQQLAQELTQVRTLVHQESSRLAQALSTVNADAQLAVTNADEKLRVVITETRHHLEHEIKQLSQIEVHHHEQLSQTLQDKALHLAKEHDALQQHVTGLQEELESAASLRAAKAAEKHKVVTATLEALASQVQAERDRAESQELDVNQRITKISAELETHLASCIKRLEESLDDKVEASRTRAMAYAEQKVAALRSLFKTSLEAETSTRMHDAAVTREELETGLGAQIKFHAEQASERLGIVKNKLQALVSHSDRLHTEVDAKVAGVLQRTEVASVLDSIVAQVEERHLRSVVSDVAALTGVHETSIAHLAREIDQKTRVVSRSFQKDLAVLERSLHDVAASTARNHRDLLDQVAVRGVLESICHQVAEAATHEVTEMPGAEATAPQSARHSSASEQSTARSFRSEGRPDGRKLSSRSKHHHGHHSGKSKKKSKKSKKSGKSSKKDKRSSQGDSQGRVLAEIAEDHSSNVDGAESNATVVSVSTPSHAQEQHRVRLSRQISNGFVGGKLSRQASGLSTTSFTSTELESLGTTQLCILLQELQILRFDERSFFEDQIDSALAELKNAMVARIQAEQEVNRYHAVEQGRGRPQHVCRGWFDLTVSSNDSQTKEQQEQQQQQASETGSSVSGVETNWLVCHNHVLIAFESELETSALQCLVLDEGLSVKLESLRFSDNSQELVLSHDRLNSRWAICSADRDMLLKLRDCVEHNRLDKHEAPQASLEATHRALLCRDDIYKRKRDLQDYTTKLVQQFSKVAASAKSPQGALDQHLVSLNSLQRLIDEFATFTMASSDSSLFDLARLAQHAPPSVDLAPTQAKGGETSPVARALVDENHRLRRRIQELEVIASFKR</sequence>
<feature type="region of interest" description="Disordered" evidence="1">
    <location>
        <begin position="1415"/>
        <end position="1435"/>
    </location>
</feature>
<evidence type="ECO:0000256" key="1">
    <source>
        <dbReference type="SAM" id="MobiDB-lite"/>
    </source>
</evidence>
<feature type="compositionally biased region" description="Low complexity" evidence="1">
    <location>
        <begin position="131"/>
        <end position="142"/>
    </location>
</feature>
<keyword evidence="4" id="KW-1185">Reference proteome</keyword>
<organism evidence="3 4">
    <name type="scientific">Durusdinium trenchii</name>
    <dbReference type="NCBI Taxonomy" id="1381693"/>
    <lineage>
        <taxon>Eukaryota</taxon>
        <taxon>Sar</taxon>
        <taxon>Alveolata</taxon>
        <taxon>Dinophyceae</taxon>
        <taxon>Suessiales</taxon>
        <taxon>Symbiodiniaceae</taxon>
        <taxon>Durusdinium</taxon>
    </lineage>
</organism>
<dbReference type="EMBL" id="CAXAMM010000131">
    <property type="protein sequence ID" value="CAK8986111.1"/>
    <property type="molecule type" value="Genomic_DNA"/>
</dbReference>
<feature type="region of interest" description="Disordered" evidence="1">
    <location>
        <begin position="1184"/>
        <end position="1265"/>
    </location>
</feature>
<evidence type="ECO:0000256" key="2">
    <source>
        <dbReference type="SAM" id="Phobius"/>
    </source>
</evidence>
<feature type="transmembrane region" description="Helical" evidence="2">
    <location>
        <begin position="46"/>
        <end position="74"/>
    </location>
</feature>
<feature type="region of interest" description="Disordered" evidence="1">
    <location>
        <begin position="89"/>
        <end position="152"/>
    </location>
</feature>
<keyword evidence="2" id="KW-0472">Membrane</keyword>
<feature type="compositionally biased region" description="Polar residues" evidence="1">
    <location>
        <begin position="1195"/>
        <end position="1212"/>
    </location>
</feature>
<dbReference type="PANTHER" id="PTHR31984">
    <property type="entry name" value="TRANSPORTER, PUTATIVE (DUF179)-RELATED"/>
    <property type="match status" value="1"/>
</dbReference>